<dbReference type="InterPro" id="IPR050384">
    <property type="entry name" value="Endophilin_SH3RF"/>
</dbReference>
<dbReference type="PRINTS" id="PR00499">
    <property type="entry name" value="P67PHOX"/>
</dbReference>
<dbReference type="PANTHER" id="PTHR14167">
    <property type="entry name" value="SH3 DOMAIN-CONTAINING"/>
    <property type="match status" value="1"/>
</dbReference>
<dbReference type="eggNOG" id="ENOG502QQJ7">
    <property type="taxonomic scope" value="Eukaryota"/>
</dbReference>
<feature type="domain" description="SH3" evidence="3">
    <location>
        <begin position="278"/>
        <end position="337"/>
    </location>
</feature>
<reference evidence="4 5" key="1">
    <citation type="journal article" date="2013" name="Proc. Natl. Acad. Sci. U.S.A.">
        <title>Fine-scale variation in meiotic recombination in Mimulus inferred from population shotgun sequencing.</title>
        <authorList>
            <person name="Hellsten U."/>
            <person name="Wright K.M."/>
            <person name="Jenkins J."/>
            <person name="Shu S."/>
            <person name="Yuan Y."/>
            <person name="Wessler S.R."/>
            <person name="Schmutz J."/>
            <person name="Willis J.H."/>
            <person name="Rokhsar D.S."/>
        </authorList>
    </citation>
    <scope>NUCLEOTIDE SEQUENCE [LARGE SCALE GENOMIC DNA]</scope>
    <source>
        <strain evidence="5">cv. DUN x IM62</strain>
    </source>
</reference>
<dbReference type="KEGG" id="egt:105958946"/>
<dbReference type="PANTHER" id="PTHR14167:SF65">
    <property type="entry name" value="SH3 DOMAIN-CONTAINING PROTEIN 2-LIKE ISOFORM X1"/>
    <property type="match status" value="1"/>
</dbReference>
<proteinExistence type="predicted"/>
<dbReference type="PhylomeDB" id="A0A022RAI9"/>
<dbReference type="SUPFAM" id="SSF50044">
    <property type="entry name" value="SH3-domain"/>
    <property type="match status" value="1"/>
</dbReference>
<evidence type="ECO:0000313" key="5">
    <source>
        <dbReference type="Proteomes" id="UP000030748"/>
    </source>
</evidence>
<dbReference type="PROSITE" id="PS50002">
    <property type="entry name" value="SH3"/>
    <property type="match status" value="1"/>
</dbReference>
<evidence type="ECO:0000256" key="1">
    <source>
        <dbReference type="ARBA" id="ARBA00022443"/>
    </source>
</evidence>
<protein>
    <recommendedName>
        <fullName evidence="3">SH3 domain-containing protein</fullName>
    </recommendedName>
</protein>
<dbReference type="STRING" id="4155.A0A022RAI9"/>
<dbReference type="Gene3D" id="1.20.1270.60">
    <property type="entry name" value="Arfaptin homology (AH) domain/BAR domain"/>
    <property type="match status" value="1"/>
</dbReference>
<evidence type="ECO:0000256" key="2">
    <source>
        <dbReference type="PROSITE-ProRule" id="PRU00192"/>
    </source>
</evidence>
<sequence>MEAIRKQASKLREQVAKQQQDVLKQFVGGSDNVESCETEIQQSDKLEKLCISTRAAKHFQRDIVRGIEGLIVTGSKQIEIGTRLSEDGQKYGSENTCTSGNTLSNVALTYSKARAQIEKEHENLLKLLRTQVTEPLRDMIVRSPLEDARRLAKRYDRVRQETESQAIDVARCQSRARDTNINSENMLKLEAAERKLYELKSNMLTLGKEASAAMAAVESQQQRLTLHRLIAMVEAERAYHQRVLQILDKLELEMLSERQRGETTTSPAGSYEGSTDGLGYFLGEVIHPYRAESDAELTLAVGDYIVVREVRNDGWAEGECKGEAGWFPYGFIVRRKRIPATEVAQVF</sequence>
<keyword evidence="5" id="KW-1185">Reference proteome</keyword>
<evidence type="ECO:0000313" key="4">
    <source>
        <dbReference type="EMBL" id="EYU36758.1"/>
    </source>
</evidence>
<dbReference type="Proteomes" id="UP000030748">
    <property type="component" value="Unassembled WGS sequence"/>
</dbReference>
<evidence type="ECO:0000259" key="3">
    <source>
        <dbReference type="PROSITE" id="PS50002"/>
    </source>
</evidence>
<organism evidence="4 5">
    <name type="scientific">Erythranthe guttata</name>
    <name type="common">Yellow monkey flower</name>
    <name type="synonym">Mimulus guttatus</name>
    <dbReference type="NCBI Taxonomy" id="4155"/>
    <lineage>
        <taxon>Eukaryota</taxon>
        <taxon>Viridiplantae</taxon>
        <taxon>Streptophyta</taxon>
        <taxon>Embryophyta</taxon>
        <taxon>Tracheophyta</taxon>
        <taxon>Spermatophyta</taxon>
        <taxon>Magnoliopsida</taxon>
        <taxon>eudicotyledons</taxon>
        <taxon>Gunneridae</taxon>
        <taxon>Pentapetalae</taxon>
        <taxon>asterids</taxon>
        <taxon>lamiids</taxon>
        <taxon>Lamiales</taxon>
        <taxon>Phrymaceae</taxon>
        <taxon>Erythranthe</taxon>
    </lineage>
</organism>
<dbReference type="AlphaFoldDB" id="A0A022RAI9"/>
<accession>A0A022RAI9</accession>
<dbReference type="Pfam" id="PF14604">
    <property type="entry name" value="SH3_9"/>
    <property type="match status" value="1"/>
</dbReference>
<dbReference type="InterPro" id="IPR027267">
    <property type="entry name" value="AH/BAR_dom_sf"/>
</dbReference>
<dbReference type="SUPFAM" id="SSF103657">
    <property type="entry name" value="BAR/IMD domain-like"/>
    <property type="match status" value="1"/>
</dbReference>
<dbReference type="InterPro" id="IPR001452">
    <property type="entry name" value="SH3_domain"/>
</dbReference>
<dbReference type="OrthoDB" id="19092at2759"/>
<dbReference type="SMART" id="SM00326">
    <property type="entry name" value="SH3"/>
    <property type="match status" value="1"/>
</dbReference>
<dbReference type="EMBL" id="KI630592">
    <property type="protein sequence ID" value="EYU36758.1"/>
    <property type="molecule type" value="Genomic_DNA"/>
</dbReference>
<gene>
    <name evidence="4" type="ORF">MIMGU_mgv1a009270mg</name>
</gene>
<name>A0A022RAI9_ERYGU</name>
<dbReference type="InterPro" id="IPR036028">
    <property type="entry name" value="SH3-like_dom_sf"/>
</dbReference>
<dbReference type="OMA" id="CETEIQQ"/>
<keyword evidence="1 2" id="KW-0728">SH3 domain</keyword>
<dbReference type="Gene3D" id="2.30.30.40">
    <property type="entry name" value="SH3 Domains"/>
    <property type="match status" value="1"/>
</dbReference>